<dbReference type="InterPro" id="IPR018162">
    <property type="entry name" value="Ala-tRNA-ligase_IIc_anticod-bd"/>
</dbReference>
<evidence type="ECO:0000256" key="6">
    <source>
        <dbReference type="ARBA" id="ARBA00022833"/>
    </source>
</evidence>
<sequence>MSAVPTAAQIRQTFLDFFKSKDHTIVPSDNVGYTSRDGARIFTNAGMNQFVPIFLGERSADVDTWPGVLSKGLPTRAADTQKCIRAGGKHNDLEDVGLDTYHHTFFEMLGNWSFGDYFKKEAISWSWELIVERFKFPPSRVFATIYQPNKEKGDPADRDQESWDLWAEKFRAVGLDPEIHIVNGNKKDNFWMMADTGPCGPCTEIHIDLTPGPIELSEERQREGAKLVNGSDASCIEIWNNVFIQYNANPDGTFTPLPAQHVDTGMGFERLTSIIQGTKNFTDFETAKISNYDTDVFKPIFDELTRLSGKHYQSTLPLPNEQGHVIPVTEQEKVDVAFRVIADHLRTLSFSIADGIQPGNSDRNYTLRRILRRAVKYGRTLEFKEPFFYKLVDVLALHMGEVFPELRARKDQIKAVLKVEEESFNRTLDKGVIEFDFYAYEVEQRNPRIGIIEESFRKLKPQVLRTAVFEDAEVDAMRSIADQLHKAALDLKLNCERVGIREDDSLAECAMRFANGIQPGNFQHRDSASPEEMSRKQDKVTELERLIMASKSLPAQVSGAFAFFLYDTCGFPLDLTELLARERGLTVDTEGFEKLMTEQRERARSAMKKNVVSVSEIETKEPTKFIGYDELETEAKVLEVVAMKDKTAIILDSSVCYAEMGGQIGDSGQIILGANTYPISSTTKVGNTWLHFIEGEEAPAEGALVRLAVDGPRRHAIERHHTATHLLHWALHEVVNQEATQKGSNVTAEKLTFDFNNAALTAGQLADIEKLVNERIVANDSVSWNEIPYAEAKNNTGIMQLFGEKYPENVRVVQIGGKPLALDGYSMELCGGTHTRHTGEIGLFRLIGEGAVAAGVRRIEAIAGLEAYHAARADADLLKLLAGKVSAQGVSDLEKKIDNLLAQQKELEKALKAAQQREASGKAKELLATAENNVLIANLGDVDGDYAMAVNDALKGVFNGVIVLASIGGGNVTLMATVSKEHQAKVQAGKIIQTIAPIVGGKGGGKPDFARGGGKDVSKVDAALAEARKLVG</sequence>
<dbReference type="InterPro" id="IPR012947">
    <property type="entry name" value="tRNA_SAD"/>
</dbReference>
<dbReference type="InterPro" id="IPR009000">
    <property type="entry name" value="Transl_B-barrel_sf"/>
</dbReference>
<dbReference type="InterPro" id="IPR003156">
    <property type="entry name" value="DHHA1_dom"/>
</dbReference>
<dbReference type="InterPro" id="IPR045864">
    <property type="entry name" value="aa-tRNA-synth_II/BPL/LPL"/>
</dbReference>
<comment type="function">
    <text evidence="11">Catalyzes the attachment of alanine to tRNA(Ala) in a two-step reaction: alanine is first activated by ATP to form Ala-AMP and then transferred to the acceptor end of tRNA(Ala). Also edits incorrectly charged Ser-tRNA(Ala) and Gly-tRNA(Ala) via its editing domain.</text>
</comment>
<keyword evidence="2 11" id="KW-0820">tRNA-binding</keyword>
<dbReference type="InterPro" id="IPR018163">
    <property type="entry name" value="Thr/Ala-tRNA-synth_IIc_edit"/>
</dbReference>
<feature type="binding site" evidence="11">
    <location>
        <position position="834"/>
    </location>
    <ligand>
        <name>Zn(2+)</name>
        <dbReference type="ChEBI" id="CHEBI:29105"/>
    </ligand>
</feature>
<dbReference type="Pfam" id="PF07973">
    <property type="entry name" value="tRNA_SAD"/>
    <property type="match status" value="1"/>
</dbReference>
<evidence type="ECO:0000256" key="2">
    <source>
        <dbReference type="ARBA" id="ARBA00022555"/>
    </source>
</evidence>
<dbReference type="PROSITE" id="PS50860">
    <property type="entry name" value="AA_TRNA_LIGASE_II_ALA"/>
    <property type="match status" value="1"/>
</dbReference>
<keyword evidence="5 11" id="KW-0547">Nucleotide-binding</keyword>
<evidence type="ECO:0000313" key="15">
    <source>
        <dbReference type="Proteomes" id="UP001499852"/>
    </source>
</evidence>
<dbReference type="InterPro" id="IPR050058">
    <property type="entry name" value="Ala-tRNA_ligase"/>
</dbReference>
<comment type="catalytic activity">
    <reaction evidence="11">
        <text>tRNA(Ala) + L-alanine + ATP = L-alanyl-tRNA(Ala) + AMP + diphosphate</text>
        <dbReference type="Rhea" id="RHEA:12540"/>
        <dbReference type="Rhea" id="RHEA-COMP:9657"/>
        <dbReference type="Rhea" id="RHEA-COMP:9923"/>
        <dbReference type="ChEBI" id="CHEBI:30616"/>
        <dbReference type="ChEBI" id="CHEBI:33019"/>
        <dbReference type="ChEBI" id="CHEBI:57972"/>
        <dbReference type="ChEBI" id="CHEBI:78442"/>
        <dbReference type="ChEBI" id="CHEBI:78497"/>
        <dbReference type="ChEBI" id="CHEBI:456215"/>
        <dbReference type="EC" id="6.1.1.7"/>
    </reaction>
</comment>
<dbReference type="PANTHER" id="PTHR11777">
    <property type="entry name" value="ALANYL-TRNA SYNTHETASE"/>
    <property type="match status" value="1"/>
</dbReference>
<evidence type="ECO:0000256" key="7">
    <source>
        <dbReference type="ARBA" id="ARBA00022840"/>
    </source>
</evidence>
<keyword evidence="11" id="KW-0963">Cytoplasm</keyword>
<dbReference type="PANTHER" id="PTHR11777:SF9">
    <property type="entry name" value="ALANINE--TRNA LIGASE, CYTOPLASMIC"/>
    <property type="match status" value="1"/>
</dbReference>
<keyword evidence="7 11" id="KW-0067">ATP-binding</keyword>
<dbReference type="Gene3D" id="2.40.30.130">
    <property type="match status" value="1"/>
</dbReference>
<evidence type="ECO:0000256" key="4">
    <source>
        <dbReference type="ARBA" id="ARBA00022723"/>
    </source>
</evidence>
<dbReference type="SUPFAM" id="SSF55681">
    <property type="entry name" value="Class II aaRS and biotin synthetases"/>
    <property type="match status" value="1"/>
</dbReference>
<dbReference type="Pfam" id="PF01411">
    <property type="entry name" value="tRNA-synt_2c"/>
    <property type="match status" value="2"/>
</dbReference>
<dbReference type="Gene3D" id="3.30.980.10">
    <property type="entry name" value="Threonyl-trna Synthetase, Chain A, domain 2"/>
    <property type="match status" value="1"/>
</dbReference>
<feature type="coiled-coil region" evidence="12">
    <location>
        <begin position="890"/>
        <end position="917"/>
    </location>
</feature>
<dbReference type="Proteomes" id="UP001499852">
    <property type="component" value="Unassembled WGS sequence"/>
</dbReference>
<dbReference type="PRINTS" id="PR00980">
    <property type="entry name" value="TRNASYNTHALA"/>
</dbReference>
<dbReference type="EMBL" id="BAABIA010000002">
    <property type="protein sequence ID" value="GAA5136686.1"/>
    <property type="molecule type" value="Genomic_DNA"/>
</dbReference>
<evidence type="ECO:0000256" key="3">
    <source>
        <dbReference type="ARBA" id="ARBA00022598"/>
    </source>
</evidence>
<protein>
    <recommendedName>
        <fullName evidence="11">Alanine--tRNA ligase</fullName>
        <ecNumber evidence="11">6.1.1.7</ecNumber>
    </recommendedName>
    <alternativeName>
        <fullName evidence="11">Alanyl-tRNA synthetase</fullName>
        <shortName evidence="11">AlaRS</shortName>
    </alternativeName>
</protein>
<keyword evidence="6 11" id="KW-0862">Zinc</keyword>
<dbReference type="Gene3D" id="3.10.310.40">
    <property type="match status" value="1"/>
</dbReference>
<reference evidence="15" key="1">
    <citation type="journal article" date="2019" name="Int. J. Syst. Evol. Microbiol.">
        <title>The Global Catalogue of Microorganisms (GCM) 10K type strain sequencing project: providing services to taxonomists for standard genome sequencing and annotation.</title>
        <authorList>
            <consortium name="The Broad Institute Genomics Platform"/>
            <consortium name="The Broad Institute Genome Sequencing Center for Infectious Disease"/>
            <person name="Wu L."/>
            <person name="Ma J."/>
        </authorList>
    </citation>
    <scope>NUCLEOTIDE SEQUENCE [LARGE SCALE GENOMIC DNA]</scope>
    <source>
        <strain evidence="15">JCM 18053</strain>
    </source>
</reference>
<evidence type="ECO:0000259" key="13">
    <source>
        <dbReference type="PROSITE" id="PS50860"/>
    </source>
</evidence>
<proteinExistence type="inferred from homology"/>
<dbReference type="SUPFAM" id="SSF55186">
    <property type="entry name" value="ThrRS/AlaRS common domain"/>
    <property type="match status" value="1"/>
</dbReference>
<dbReference type="Gene3D" id="3.30.54.20">
    <property type="match status" value="1"/>
</dbReference>
<dbReference type="HAMAP" id="MF_00036_B">
    <property type="entry name" value="Ala_tRNA_synth_B"/>
    <property type="match status" value="1"/>
</dbReference>
<dbReference type="InterPro" id="IPR018165">
    <property type="entry name" value="Ala-tRNA-synth_IIc_core"/>
</dbReference>
<dbReference type="InterPro" id="IPR018164">
    <property type="entry name" value="Ala-tRNA-synth_IIc_N"/>
</dbReference>
<evidence type="ECO:0000256" key="1">
    <source>
        <dbReference type="ARBA" id="ARBA00008226"/>
    </source>
</evidence>
<dbReference type="CDD" id="cd00673">
    <property type="entry name" value="AlaRS_core"/>
    <property type="match status" value="1"/>
</dbReference>
<comment type="cofactor">
    <cofactor evidence="11">
        <name>Zn(2+)</name>
        <dbReference type="ChEBI" id="CHEBI:29105"/>
    </cofactor>
    <text evidence="11">Binds 1 zinc ion per subunit.</text>
</comment>
<comment type="caution">
    <text evidence="14">The sequence shown here is derived from an EMBL/GenBank/DDBJ whole genome shotgun (WGS) entry which is preliminary data.</text>
</comment>
<comment type="subcellular location">
    <subcellularLocation>
        <location evidence="11">Cytoplasm</location>
    </subcellularLocation>
</comment>
<feature type="binding site" evidence="11">
    <location>
        <position position="830"/>
    </location>
    <ligand>
        <name>Zn(2+)</name>
        <dbReference type="ChEBI" id="CHEBI:29105"/>
    </ligand>
</feature>
<evidence type="ECO:0000256" key="12">
    <source>
        <dbReference type="SAM" id="Coils"/>
    </source>
</evidence>
<keyword evidence="10 11" id="KW-0030">Aminoacyl-tRNA synthetase</keyword>
<keyword evidence="9 11" id="KW-0648">Protein biosynthesis</keyword>
<dbReference type="RefSeq" id="WP_345735475.1">
    <property type="nucleotide sequence ID" value="NZ_BAABIA010000002.1"/>
</dbReference>
<dbReference type="SUPFAM" id="SSF50447">
    <property type="entry name" value="Translation proteins"/>
    <property type="match status" value="1"/>
</dbReference>
<feature type="binding site" evidence="11">
    <location>
        <position position="721"/>
    </location>
    <ligand>
        <name>Zn(2+)</name>
        <dbReference type="ChEBI" id="CHEBI:29105"/>
    </ligand>
</feature>
<keyword evidence="8 11" id="KW-0694">RNA-binding</keyword>
<dbReference type="InterPro" id="IPR023033">
    <property type="entry name" value="Ala_tRNA_ligase_euk/bac"/>
</dbReference>
<evidence type="ECO:0000256" key="10">
    <source>
        <dbReference type="ARBA" id="ARBA00023146"/>
    </source>
</evidence>
<evidence type="ECO:0000313" key="14">
    <source>
        <dbReference type="EMBL" id="GAA5136686.1"/>
    </source>
</evidence>
<feature type="domain" description="Alanyl-transfer RNA synthetases family profile" evidence="13">
    <location>
        <begin position="5"/>
        <end position="873"/>
    </location>
</feature>
<keyword evidence="12" id="KW-0175">Coiled coil</keyword>
<comment type="domain">
    <text evidence="11">Consists of three domains; the N-terminal catalytic domain, the editing domain and the C-terminal C-Ala domain. The editing domain removes incorrectly charged amino acids, while the C-Ala domain, along with tRNA(Ala), serves as a bridge to cooperatively bring together the editing and aminoacylation centers thus stimulating deacylation of misacylated tRNAs.</text>
</comment>
<dbReference type="SUPFAM" id="SSF101353">
    <property type="entry name" value="Putative anticodon-binding domain of alanyl-tRNA synthetase (AlaRS)"/>
    <property type="match status" value="1"/>
</dbReference>
<evidence type="ECO:0000256" key="9">
    <source>
        <dbReference type="ARBA" id="ARBA00022917"/>
    </source>
</evidence>
<comment type="similarity">
    <text evidence="1 11">Belongs to the class-II aminoacyl-tRNA synthetase family.</text>
</comment>
<dbReference type="Pfam" id="PF02272">
    <property type="entry name" value="DHHA1"/>
    <property type="match status" value="1"/>
</dbReference>
<accession>A0ABP9NXS4</accession>
<name>A0ABP9NXS4_9BACT</name>
<keyword evidence="15" id="KW-1185">Reference proteome</keyword>
<feature type="binding site" evidence="11">
    <location>
        <position position="725"/>
    </location>
    <ligand>
        <name>Zn(2+)</name>
        <dbReference type="ChEBI" id="CHEBI:29105"/>
    </ligand>
</feature>
<evidence type="ECO:0000256" key="5">
    <source>
        <dbReference type="ARBA" id="ARBA00022741"/>
    </source>
</evidence>
<evidence type="ECO:0000256" key="8">
    <source>
        <dbReference type="ARBA" id="ARBA00022884"/>
    </source>
</evidence>
<dbReference type="Gene3D" id="3.30.930.10">
    <property type="entry name" value="Bira Bifunctional Protein, Domain 2"/>
    <property type="match status" value="1"/>
</dbReference>
<dbReference type="SMART" id="SM00863">
    <property type="entry name" value="tRNA_SAD"/>
    <property type="match status" value="1"/>
</dbReference>
<gene>
    <name evidence="11" type="primary">alaS</name>
    <name evidence="14" type="ORF">GCM10023213_12120</name>
</gene>
<keyword evidence="3 11" id="KW-0436">Ligase</keyword>
<organism evidence="14 15">
    <name type="scientific">Prosthecobacter algae</name>
    <dbReference type="NCBI Taxonomy" id="1144682"/>
    <lineage>
        <taxon>Bacteria</taxon>
        <taxon>Pseudomonadati</taxon>
        <taxon>Verrucomicrobiota</taxon>
        <taxon>Verrucomicrobiia</taxon>
        <taxon>Verrucomicrobiales</taxon>
        <taxon>Verrucomicrobiaceae</taxon>
        <taxon>Prosthecobacter</taxon>
    </lineage>
</organism>
<dbReference type="EC" id="6.1.1.7" evidence="11"/>
<dbReference type="InterPro" id="IPR002318">
    <property type="entry name" value="Ala-tRNA-lgiase_IIc"/>
</dbReference>
<evidence type="ECO:0000256" key="11">
    <source>
        <dbReference type="HAMAP-Rule" id="MF_00036"/>
    </source>
</evidence>
<keyword evidence="4 11" id="KW-0479">Metal-binding</keyword>